<keyword evidence="6 9" id="KW-0028">Amino-acid biosynthesis</keyword>
<dbReference type="GO" id="GO:0006427">
    <property type="term" value="P:histidyl-tRNA aminoacylation"/>
    <property type="evidence" value="ECO:0007669"/>
    <property type="project" value="TreeGrafter"/>
</dbReference>
<dbReference type="GO" id="GO:0140096">
    <property type="term" value="F:catalytic activity, acting on a protein"/>
    <property type="evidence" value="ECO:0007669"/>
    <property type="project" value="UniProtKB-ARBA"/>
</dbReference>
<dbReference type="AlphaFoldDB" id="A0A0S2W3J4"/>
<keyword evidence="12" id="KW-0808">Transferase</keyword>
<evidence type="ECO:0000256" key="9">
    <source>
        <dbReference type="HAMAP-Rule" id="MF_00125"/>
    </source>
</evidence>
<dbReference type="InterPro" id="IPR045864">
    <property type="entry name" value="aa-tRNA-synth_II/BPL/LPL"/>
</dbReference>
<dbReference type="Pfam" id="PF13393">
    <property type="entry name" value="tRNA-synt_His"/>
    <property type="match status" value="1"/>
</dbReference>
<evidence type="ECO:0000256" key="1">
    <source>
        <dbReference type="ARBA" id="ARBA00004496"/>
    </source>
</evidence>
<comment type="function">
    <text evidence="8 9">Required for the first step of histidine biosynthesis. May allow the feedback regulation of ATP phosphoribosyltransferase activity by histidine.</text>
</comment>
<dbReference type="InterPro" id="IPR041715">
    <property type="entry name" value="HisRS-like_core"/>
</dbReference>
<dbReference type="PANTHER" id="PTHR43707">
    <property type="entry name" value="HISTIDYL-TRNA SYNTHETASE"/>
    <property type="match status" value="1"/>
</dbReference>
<dbReference type="HAMAP" id="MF_00125">
    <property type="entry name" value="HisZ"/>
    <property type="match status" value="1"/>
</dbReference>
<evidence type="ECO:0000256" key="3">
    <source>
        <dbReference type="ARBA" id="ARBA00005539"/>
    </source>
</evidence>
<reference evidence="12 13" key="1">
    <citation type="journal article" date="2015" name="Nat. Commun.">
        <title>Production of butyrate from lysine and the Amadori product fructoselysine by a human gut commensal.</title>
        <authorList>
            <person name="Bui T.P."/>
            <person name="Ritari J."/>
            <person name="Boeren S."/>
            <person name="de Waard P."/>
            <person name="Plugge C.M."/>
            <person name="de Vos W.M."/>
        </authorList>
    </citation>
    <scope>NUCLEOTIDE SEQUENCE [LARGE SCALE GENOMIC DNA]</scope>
    <source>
        <strain evidence="12 13">AF211</strain>
    </source>
</reference>
<protein>
    <recommendedName>
        <fullName evidence="4 9">ATP phosphoribosyltransferase regulatory subunit</fullName>
    </recommendedName>
</protein>
<dbReference type="Gene3D" id="3.30.930.10">
    <property type="entry name" value="Bira Bifunctional Protein, Domain 2"/>
    <property type="match status" value="1"/>
</dbReference>
<dbReference type="PANTHER" id="PTHR43707:SF6">
    <property type="entry name" value="ATP PHOSPHORIBOSYLTRANSFERASE REGULATORY SUBUNIT"/>
    <property type="match status" value="1"/>
</dbReference>
<gene>
    <name evidence="9" type="primary">hisZ</name>
    <name evidence="12" type="ORF">IB211_01550</name>
</gene>
<evidence type="ECO:0000313" key="13">
    <source>
        <dbReference type="Proteomes" id="UP000064844"/>
    </source>
</evidence>
<evidence type="ECO:0000256" key="7">
    <source>
        <dbReference type="ARBA" id="ARBA00023102"/>
    </source>
</evidence>
<evidence type="ECO:0000256" key="2">
    <source>
        <dbReference type="ARBA" id="ARBA00004667"/>
    </source>
</evidence>
<comment type="subunit">
    <text evidence="9">Heteromultimer composed of HisG and HisZ subunits.</text>
</comment>
<proteinExistence type="inferred from homology"/>
<comment type="miscellaneous">
    <text evidence="9">This function is generally fulfilled by the C-terminal part of HisG, which is missing in some bacteria such as this one.</text>
</comment>
<keyword evidence="13" id="KW-1185">Reference proteome</keyword>
<dbReference type="UniPathway" id="UPA00031">
    <property type="reaction ID" value="UER00006"/>
</dbReference>
<dbReference type="InterPro" id="IPR004516">
    <property type="entry name" value="HisRS/HisZ"/>
</dbReference>
<feature type="binding site" evidence="10">
    <location>
        <begin position="80"/>
        <end position="82"/>
    </location>
    <ligand>
        <name>L-histidine</name>
        <dbReference type="ChEBI" id="CHEBI:57595"/>
    </ligand>
</feature>
<dbReference type="STRING" id="1297617.IB211_01550"/>
<evidence type="ECO:0000256" key="8">
    <source>
        <dbReference type="ARBA" id="ARBA00025246"/>
    </source>
</evidence>
<dbReference type="eggNOG" id="COG3705">
    <property type="taxonomic scope" value="Bacteria"/>
</dbReference>
<feature type="domain" description="Class II Histidinyl-tRNA synthetase (HisRS)-like catalytic core" evidence="11">
    <location>
        <begin position="10"/>
        <end position="315"/>
    </location>
</feature>
<dbReference type="CDD" id="cd00773">
    <property type="entry name" value="HisRS-like_core"/>
    <property type="match status" value="1"/>
</dbReference>
<name>A0A0S2W3J4_9FIRM</name>
<organism evidence="12 13">
    <name type="scientific">Intestinimonas butyriciproducens</name>
    <dbReference type="NCBI Taxonomy" id="1297617"/>
    <lineage>
        <taxon>Bacteria</taxon>
        <taxon>Bacillati</taxon>
        <taxon>Bacillota</taxon>
        <taxon>Clostridia</taxon>
        <taxon>Eubacteriales</taxon>
        <taxon>Intestinimonas</taxon>
    </lineage>
</organism>
<dbReference type="EMBL" id="CP011307">
    <property type="protein sequence ID" value="ALP93942.1"/>
    <property type="molecule type" value="Genomic_DNA"/>
</dbReference>
<comment type="subcellular location">
    <subcellularLocation>
        <location evidence="1 9">Cytoplasm</location>
    </subcellularLocation>
</comment>
<evidence type="ECO:0000259" key="11">
    <source>
        <dbReference type="Pfam" id="PF13393"/>
    </source>
</evidence>
<dbReference type="PATRIC" id="fig|1297617.4.peg.1590"/>
<keyword evidence="12" id="KW-0328">Glycosyltransferase</keyword>
<dbReference type="PIRSF" id="PIRSF001549">
    <property type="entry name" value="His-tRNA_synth"/>
    <property type="match status" value="1"/>
</dbReference>
<dbReference type="Proteomes" id="UP000064844">
    <property type="component" value="Chromosome"/>
</dbReference>
<comment type="pathway">
    <text evidence="2 9">Amino-acid biosynthesis; L-histidine biosynthesis; L-histidine from 5-phospho-alpha-D-ribose 1-diphosphate: step 1/9.</text>
</comment>
<feature type="binding site" evidence="10">
    <location>
        <position position="110"/>
    </location>
    <ligand>
        <name>L-histidine</name>
        <dbReference type="ChEBI" id="CHEBI:57595"/>
    </ligand>
</feature>
<keyword evidence="5 9" id="KW-0963">Cytoplasm</keyword>
<feature type="binding site" evidence="10">
    <location>
        <position position="124"/>
    </location>
    <ligand>
        <name>L-histidine</name>
        <dbReference type="ChEBI" id="CHEBI:57595"/>
    </ligand>
</feature>
<dbReference type="SUPFAM" id="SSF55681">
    <property type="entry name" value="Class II aaRS and biotin synthetases"/>
    <property type="match status" value="1"/>
</dbReference>
<evidence type="ECO:0000256" key="4">
    <source>
        <dbReference type="ARBA" id="ARBA00020397"/>
    </source>
</evidence>
<dbReference type="NCBIfam" id="TIGR00443">
    <property type="entry name" value="hisZ_biosyn_reg"/>
    <property type="match status" value="1"/>
</dbReference>
<comment type="similarity">
    <text evidence="3 9">Belongs to the class-II aminoacyl-tRNA synthetase family. HisZ subfamily.</text>
</comment>
<keyword evidence="7 9" id="KW-0368">Histidine biosynthesis</keyword>
<evidence type="ECO:0000313" key="12">
    <source>
        <dbReference type="EMBL" id="ALP93942.1"/>
    </source>
</evidence>
<dbReference type="InterPro" id="IPR004517">
    <property type="entry name" value="HisZ"/>
</dbReference>
<accession>A0A0S2W3J4</accession>
<reference evidence="13" key="2">
    <citation type="submission" date="2015-04" db="EMBL/GenBank/DDBJ databases">
        <title>A butyrogenic pathway from the amino acid lysine in a human gut commensal.</title>
        <authorList>
            <person name="de Vos W.M."/>
            <person name="Bui N.T.P."/>
            <person name="Plugge C.M."/>
            <person name="Ritari J."/>
        </authorList>
    </citation>
    <scope>NUCLEOTIDE SEQUENCE [LARGE SCALE GENOMIC DNA]</scope>
    <source>
        <strain evidence="13">AF211</strain>
    </source>
</reference>
<dbReference type="KEGG" id="ibu:IB211_01550"/>
<dbReference type="RefSeq" id="WP_058117656.1">
    <property type="nucleotide sequence ID" value="NZ_CP011307.1"/>
</dbReference>
<sequence>MAYAINTPEGTRDRLFAECRERRQVQTALTTLFQRRSYAEVSTPEVEFYDLFLQSGNPMPQESMLKIIDRSGKIMVMRPDCTTPIARVAATKLKAVPLPQRLYYDQTVFRSGQEHKGGSSEIAQCGVELIGAAGRKADLEMVAMAVDALRACGLRQFHIELGHVGFFRDLAGRMDMPAEAMEQMRVLIEGKNFAALGDMLEPYAGQSASTALRRLSRLFGGAEVLDEAERLTGGSSALTYLRKLYTELAQAGYGAYIRFDMGLVHQIDYYTGVVFRGYVEGAGDAVLSGGRYDRLVEAFGRRAPATGFAVDVDAVAGCLPSREPPRVKFLVHFGGGELSRALKAVDEHAVGTCELSPCENLDETERLAREKGAGAVLVLEKGTERVVQL</sequence>
<dbReference type="GO" id="GO:0005737">
    <property type="term" value="C:cytoplasm"/>
    <property type="evidence" value="ECO:0007669"/>
    <property type="project" value="UniProtKB-SubCell"/>
</dbReference>
<feature type="binding site" evidence="10">
    <location>
        <position position="128"/>
    </location>
    <ligand>
        <name>L-histidine</name>
        <dbReference type="ChEBI" id="CHEBI:57595"/>
    </ligand>
</feature>
<dbReference type="GO" id="GO:0000105">
    <property type="term" value="P:L-histidine biosynthetic process"/>
    <property type="evidence" value="ECO:0007669"/>
    <property type="project" value="UniProtKB-UniRule"/>
</dbReference>
<evidence type="ECO:0000256" key="10">
    <source>
        <dbReference type="PIRSR" id="PIRSR001549-1"/>
    </source>
</evidence>
<dbReference type="GO" id="GO:0016757">
    <property type="term" value="F:glycosyltransferase activity"/>
    <property type="evidence" value="ECO:0007669"/>
    <property type="project" value="UniProtKB-KW"/>
</dbReference>
<evidence type="ECO:0000256" key="5">
    <source>
        <dbReference type="ARBA" id="ARBA00022490"/>
    </source>
</evidence>
<evidence type="ECO:0000256" key="6">
    <source>
        <dbReference type="ARBA" id="ARBA00022605"/>
    </source>
</evidence>
<feature type="binding site" evidence="10">
    <location>
        <begin position="269"/>
        <end position="270"/>
    </location>
    <ligand>
        <name>L-histidine</name>
        <dbReference type="ChEBI" id="CHEBI:57595"/>
    </ligand>
</feature>
<dbReference type="GO" id="GO:0004821">
    <property type="term" value="F:histidine-tRNA ligase activity"/>
    <property type="evidence" value="ECO:0007669"/>
    <property type="project" value="TreeGrafter"/>
</dbReference>